<evidence type="ECO:0000313" key="14">
    <source>
        <dbReference type="Proteomes" id="UP000326912"/>
    </source>
</evidence>
<evidence type="ECO:0000313" key="13">
    <source>
        <dbReference type="EMBL" id="GER89635.1"/>
    </source>
</evidence>
<reference evidence="13 14" key="1">
    <citation type="submission" date="2019-10" db="EMBL/GenBank/DDBJ databases">
        <title>Dictyobacter vulcani sp. nov., within the class Ktedonobacteria, isolated from soil of volcanic Mt. Zao.</title>
        <authorList>
            <person name="Zheng Y."/>
            <person name="Wang C.M."/>
            <person name="Sakai Y."/>
            <person name="Abe K."/>
            <person name="Yokota A."/>
            <person name="Yabe S."/>
        </authorList>
    </citation>
    <scope>NUCLEOTIDE SEQUENCE [LARGE SCALE GENOMIC DNA]</scope>
    <source>
        <strain evidence="13 14">W12</strain>
    </source>
</reference>
<dbReference type="InterPro" id="IPR020476">
    <property type="entry name" value="Nudix_hydrolase"/>
</dbReference>
<proteinExistence type="inferred from homology"/>
<dbReference type="CDD" id="cd03429">
    <property type="entry name" value="NUDIX_NADH_pyrophosphatase_Nudt13"/>
    <property type="match status" value="1"/>
</dbReference>
<dbReference type="GO" id="GO:0035529">
    <property type="term" value="F:NADH pyrophosphatase activity"/>
    <property type="evidence" value="ECO:0007669"/>
    <property type="project" value="TreeGrafter"/>
</dbReference>
<dbReference type="NCBIfam" id="NF001299">
    <property type="entry name" value="PRK00241.1"/>
    <property type="match status" value="1"/>
</dbReference>
<keyword evidence="14" id="KW-1185">Reference proteome</keyword>
<evidence type="ECO:0000256" key="5">
    <source>
        <dbReference type="ARBA" id="ARBA00022723"/>
    </source>
</evidence>
<dbReference type="SUPFAM" id="SSF55811">
    <property type="entry name" value="Nudix"/>
    <property type="match status" value="2"/>
</dbReference>
<keyword evidence="7" id="KW-0460">Magnesium</keyword>
<dbReference type="PROSITE" id="PS51462">
    <property type="entry name" value="NUDIX"/>
    <property type="match status" value="1"/>
</dbReference>
<name>A0A5J4KP48_9CHLR</name>
<keyword evidence="8" id="KW-0520">NAD</keyword>
<dbReference type="PROSITE" id="PS00893">
    <property type="entry name" value="NUDIX_BOX"/>
    <property type="match status" value="1"/>
</dbReference>
<sequence>MVSFSKAKTAGKDTRSADQPPAREETLVANLKHDELFYLGRFNGVPCIACAIDEEEQLPADWKTIGLWELYSSMDGVEYNIATYASQIISWQQTSRYCPVCGSPMVSVEGGWGKRCTRGDYSGYPPVIPAIIVLIHDGERLLLSHKPGWGKRYGLIAGFVEPGETLEECVHREVKEEAGIEVDDLQYMKSQPWPFPNQLMVGFTARYKSGEIHPQDGELDDVRWFTRETLPETPPMSVWPICSSPAGLNNNKNSTRGISASSQERRH</sequence>
<dbReference type="Proteomes" id="UP000326912">
    <property type="component" value="Unassembled WGS sequence"/>
</dbReference>
<feature type="compositionally biased region" description="Basic and acidic residues" evidence="11">
    <location>
        <begin position="10"/>
        <end position="23"/>
    </location>
</feature>
<comment type="similarity">
    <text evidence="3">Belongs to the Nudix hydrolase family. NudC subfamily.</text>
</comment>
<dbReference type="InterPro" id="IPR015376">
    <property type="entry name" value="Znr_NADH_PPase"/>
</dbReference>
<comment type="cofactor">
    <cofactor evidence="2">
        <name>Zn(2+)</name>
        <dbReference type="ChEBI" id="CHEBI:29105"/>
    </cofactor>
</comment>
<comment type="catalytic activity">
    <reaction evidence="9">
        <text>a 5'-end NAD(+)-phospho-ribonucleoside in mRNA + H2O = a 5'-end phospho-adenosine-phospho-ribonucleoside in mRNA + beta-nicotinamide D-ribonucleotide + 2 H(+)</text>
        <dbReference type="Rhea" id="RHEA:60876"/>
        <dbReference type="Rhea" id="RHEA-COMP:15698"/>
        <dbReference type="Rhea" id="RHEA-COMP:15719"/>
        <dbReference type="ChEBI" id="CHEBI:14649"/>
        <dbReference type="ChEBI" id="CHEBI:15377"/>
        <dbReference type="ChEBI" id="CHEBI:15378"/>
        <dbReference type="ChEBI" id="CHEBI:144029"/>
        <dbReference type="ChEBI" id="CHEBI:144051"/>
    </reaction>
    <physiologicalReaction direction="left-to-right" evidence="9">
        <dbReference type="Rhea" id="RHEA:60877"/>
    </physiologicalReaction>
</comment>
<dbReference type="Pfam" id="PF09296">
    <property type="entry name" value="NUDIX-like"/>
    <property type="match status" value="1"/>
</dbReference>
<evidence type="ECO:0000256" key="3">
    <source>
        <dbReference type="ARBA" id="ARBA00009595"/>
    </source>
</evidence>
<evidence type="ECO:0000259" key="12">
    <source>
        <dbReference type="PROSITE" id="PS51462"/>
    </source>
</evidence>
<dbReference type="InterPro" id="IPR000086">
    <property type="entry name" value="NUDIX_hydrolase_dom"/>
</dbReference>
<dbReference type="GO" id="GO:0046872">
    <property type="term" value="F:metal ion binding"/>
    <property type="evidence" value="ECO:0007669"/>
    <property type="project" value="UniProtKB-KW"/>
</dbReference>
<protein>
    <recommendedName>
        <fullName evidence="4">NAD(+) diphosphatase</fullName>
        <ecNumber evidence="4">3.6.1.22</ecNumber>
    </recommendedName>
</protein>
<evidence type="ECO:0000256" key="6">
    <source>
        <dbReference type="ARBA" id="ARBA00022801"/>
    </source>
</evidence>
<dbReference type="PANTHER" id="PTHR42904">
    <property type="entry name" value="NUDIX HYDROLASE, NUDC SUBFAMILY"/>
    <property type="match status" value="1"/>
</dbReference>
<evidence type="ECO:0000256" key="7">
    <source>
        <dbReference type="ARBA" id="ARBA00022842"/>
    </source>
</evidence>
<evidence type="ECO:0000256" key="1">
    <source>
        <dbReference type="ARBA" id="ARBA00001946"/>
    </source>
</evidence>
<evidence type="ECO:0000256" key="11">
    <source>
        <dbReference type="SAM" id="MobiDB-lite"/>
    </source>
</evidence>
<keyword evidence="5" id="KW-0479">Metal-binding</keyword>
<feature type="region of interest" description="Disordered" evidence="11">
    <location>
        <begin position="1"/>
        <end position="23"/>
    </location>
</feature>
<evidence type="ECO:0000256" key="2">
    <source>
        <dbReference type="ARBA" id="ARBA00001947"/>
    </source>
</evidence>
<dbReference type="Gene3D" id="3.90.79.10">
    <property type="entry name" value="Nucleoside Triphosphate Pyrophosphohydrolase"/>
    <property type="match status" value="1"/>
</dbReference>
<dbReference type="GO" id="GO:0006742">
    <property type="term" value="P:NADP+ catabolic process"/>
    <property type="evidence" value="ECO:0007669"/>
    <property type="project" value="TreeGrafter"/>
</dbReference>
<dbReference type="PANTHER" id="PTHR42904:SF6">
    <property type="entry name" value="NAD-CAPPED RNA HYDROLASE NUDT12"/>
    <property type="match status" value="1"/>
</dbReference>
<organism evidence="13 14">
    <name type="scientific">Dictyobacter vulcani</name>
    <dbReference type="NCBI Taxonomy" id="2607529"/>
    <lineage>
        <taxon>Bacteria</taxon>
        <taxon>Bacillati</taxon>
        <taxon>Chloroflexota</taxon>
        <taxon>Ktedonobacteria</taxon>
        <taxon>Ktedonobacterales</taxon>
        <taxon>Dictyobacteraceae</taxon>
        <taxon>Dictyobacter</taxon>
    </lineage>
</organism>
<dbReference type="InterPro" id="IPR015375">
    <property type="entry name" value="NADH_PPase-like_N"/>
</dbReference>
<dbReference type="GO" id="GO:0019677">
    <property type="term" value="P:NAD+ catabolic process"/>
    <property type="evidence" value="ECO:0007669"/>
    <property type="project" value="TreeGrafter"/>
</dbReference>
<dbReference type="InterPro" id="IPR020084">
    <property type="entry name" value="NUDIX_hydrolase_CS"/>
</dbReference>
<dbReference type="PRINTS" id="PR00502">
    <property type="entry name" value="NUDIXFAMILY"/>
</dbReference>
<feature type="region of interest" description="Disordered" evidence="11">
    <location>
        <begin position="236"/>
        <end position="267"/>
    </location>
</feature>
<dbReference type="InterPro" id="IPR049734">
    <property type="entry name" value="NudC-like_C"/>
</dbReference>
<comment type="cofactor">
    <cofactor evidence="1">
        <name>Mg(2+)</name>
        <dbReference type="ChEBI" id="CHEBI:18420"/>
    </cofactor>
</comment>
<evidence type="ECO:0000256" key="8">
    <source>
        <dbReference type="ARBA" id="ARBA00023027"/>
    </source>
</evidence>
<dbReference type="EMBL" id="BKZW01000002">
    <property type="protein sequence ID" value="GER89635.1"/>
    <property type="molecule type" value="Genomic_DNA"/>
</dbReference>
<feature type="compositionally biased region" description="Polar residues" evidence="11">
    <location>
        <begin position="246"/>
        <end position="267"/>
    </location>
</feature>
<dbReference type="InterPro" id="IPR050241">
    <property type="entry name" value="NAD-cap_RNA_hydrolase_NudC"/>
</dbReference>
<accession>A0A5J4KP48</accession>
<dbReference type="InterPro" id="IPR015797">
    <property type="entry name" value="NUDIX_hydrolase-like_dom_sf"/>
</dbReference>
<feature type="domain" description="Nudix hydrolase" evidence="12">
    <location>
        <begin position="125"/>
        <end position="248"/>
    </location>
</feature>
<dbReference type="RefSeq" id="WP_151757501.1">
    <property type="nucleotide sequence ID" value="NZ_BKZW01000002.1"/>
</dbReference>
<keyword evidence="6 10" id="KW-0378">Hydrolase</keyword>
<evidence type="ECO:0000256" key="9">
    <source>
        <dbReference type="ARBA" id="ARBA00023679"/>
    </source>
</evidence>
<dbReference type="Pfam" id="PF00293">
    <property type="entry name" value="NUDIX"/>
    <property type="match status" value="1"/>
</dbReference>
<dbReference type="Gene3D" id="3.90.79.20">
    <property type="match status" value="1"/>
</dbReference>
<evidence type="ECO:0000256" key="4">
    <source>
        <dbReference type="ARBA" id="ARBA00012381"/>
    </source>
</evidence>
<dbReference type="EC" id="3.6.1.22" evidence="4"/>
<evidence type="ECO:0000256" key="10">
    <source>
        <dbReference type="RuleBase" id="RU003476"/>
    </source>
</evidence>
<gene>
    <name evidence="13" type="ORF">KDW_37970</name>
</gene>
<dbReference type="Pfam" id="PF09297">
    <property type="entry name" value="Zn_ribbon_NUD"/>
    <property type="match status" value="1"/>
</dbReference>
<comment type="caution">
    <text evidence="13">The sequence shown here is derived from an EMBL/GenBank/DDBJ whole genome shotgun (WGS) entry which is preliminary data.</text>
</comment>
<dbReference type="GO" id="GO:0005829">
    <property type="term" value="C:cytosol"/>
    <property type="evidence" value="ECO:0007669"/>
    <property type="project" value="TreeGrafter"/>
</dbReference>
<dbReference type="AlphaFoldDB" id="A0A5J4KP48"/>